<dbReference type="FunFam" id="3.10.105.10:FF:000001">
    <property type="entry name" value="Oligopeptide ABC transporter, oligopeptide-binding protein"/>
    <property type="match status" value="1"/>
</dbReference>
<dbReference type="PANTHER" id="PTHR30290:SF10">
    <property type="entry name" value="PERIPLASMIC OLIGOPEPTIDE-BINDING PROTEIN-RELATED"/>
    <property type="match status" value="1"/>
</dbReference>
<evidence type="ECO:0000256" key="5">
    <source>
        <dbReference type="SAM" id="SignalP"/>
    </source>
</evidence>
<dbReference type="Gene3D" id="3.40.190.10">
    <property type="entry name" value="Periplasmic binding protein-like II"/>
    <property type="match status" value="1"/>
</dbReference>
<sequence length="545" mass="60207">MKSAKSPGVKRAGFTLGAGLALLPAWAAIAAVVPAGTELAVRQEVVRNNGSEPASLDPHRVESDVEFNIISDFFDGLIGIDNHGGVEPRLAVSWDNTRPEIWTFHLRPGIRWSNGQPITAGDVVYSWRRLIDPATASPYESYLASMHVLNAAEIIAGKKPVDSLGVRALDDTTLQITLTQPVSAFLSMLAHPSLVAINPKVIAQFGDKWTAPQNFVGSGAFTLSQWVVNEKVVGVRNGRYWDNPHTVLNQITYLPIVSETADMNRYKAGEIDISNSVPQTLFRALQNDLGAQVHISPKLAVYYYQFNTKKPPFNDPRVRLALNMGLDKTIIAEKVLGQGQKPAYLFNPDNTGGFTLNYPDYAGWTQQQRVIEAGKLLAQAGFTPARPLKFSLLYNTNESHQRIAIAASSMWKKNLGVEATLNSQEWKSMLDTMHGPNFDVVRYAWIADYNEPSTFLNNYITNDSNNTAKYGNADYDRALSSAAAASSIADKARYYQQAEDILAKESPAIPIYQYVSVKLVKPYIGGFQESLLGYVYARDLYVIKH</sequence>
<proteinExistence type="inferred from homology"/>
<dbReference type="EMBL" id="WUBS01000007">
    <property type="protein sequence ID" value="NDL63424.1"/>
    <property type="molecule type" value="Genomic_DNA"/>
</dbReference>
<dbReference type="InterPro" id="IPR030678">
    <property type="entry name" value="Peptide/Ni-bd"/>
</dbReference>
<organism evidence="7 8">
    <name type="scientific">Acerihabitans arboris</name>
    <dbReference type="NCBI Taxonomy" id="2691583"/>
    <lineage>
        <taxon>Bacteria</taxon>
        <taxon>Pseudomonadati</taxon>
        <taxon>Pseudomonadota</taxon>
        <taxon>Gammaproteobacteria</taxon>
        <taxon>Enterobacterales</taxon>
        <taxon>Pectobacteriaceae</taxon>
        <taxon>Acerihabitans</taxon>
    </lineage>
</organism>
<evidence type="ECO:0000256" key="3">
    <source>
        <dbReference type="ARBA" id="ARBA00022448"/>
    </source>
</evidence>
<dbReference type="RefSeq" id="WP_162366140.1">
    <property type="nucleotide sequence ID" value="NZ_WUBS01000007.1"/>
</dbReference>
<dbReference type="CDD" id="cd08504">
    <property type="entry name" value="PBP2_OppA"/>
    <property type="match status" value="1"/>
</dbReference>
<feature type="domain" description="Solute-binding protein family 5" evidence="6">
    <location>
        <begin position="86"/>
        <end position="465"/>
    </location>
</feature>
<dbReference type="Gene3D" id="3.90.76.10">
    <property type="entry name" value="Dipeptide-binding Protein, Domain 1"/>
    <property type="match status" value="1"/>
</dbReference>
<evidence type="ECO:0000256" key="4">
    <source>
        <dbReference type="ARBA" id="ARBA00022729"/>
    </source>
</evidence>
<evidence type="ECO:0000313" key="8">
    <source>
        <dbReference type="Proteomes" id="UP000461443"/>
    </source>
</evidence>
<dbReference type="Gene3D" id="3.10.105.10">
    <property type="entry name" value="Dipeptide-binding Protein, Domain 3"/>
    <property type="match status" value="1"/>
</dbReference>
<accession>A0A845SKD5</accession>
<evidence type="ECO:0000259" key="6">
    <source>
        <dbReference type="Pfam" id="PF00496"/>
    </source>
</evidence>
<feature type="chain" id="PRO_5032298458" evidence="5">
    <location>
        <begin position="28"/>
        <end position="545"/>
    </location>
</feature>
<feature type="signal peptide" evidence="5">
    <location>
        <begin position="1"/>
        <end position="27"/>
    </location>
</feature>
<dbReference type="PIRSF" id="PIRSF002741">
    <property type="entry name" value="MppA"/>
    <property type="match status" value="1"/>
</dbReference>
<keyword evidence="8" id="KW-1185">Reference proteome</keyword>
<dbReference type="InterPro" id="IPR039424">
    <property type="entry name" value="SBP_5"/>
</dbReference>
<dbReference type="PANTHER" id="PTHR30290">
    <property type="entry name" value="PERIPLASMIC BINDING COMPONENT OF ABC TRANSPORTER"/>
    <property type="match status" value="1"/>
</dbReference>
<evidence type="ECO:0000256" key="2">
    <source>
        <dbReference type="ARBA" id="ARBA00005695"/>
    </source>
</evidence>
<keyword evidence="4 5" id="KW-0732">Signal</keyword>
<dbReference type="GO" id="GO:0043190">
    <property type="term" value="C:ATP-binding cassette (ABC) transporter complex"/>
    <property type="evidence" value="ECO:0007669"/>
    <property type="project" value="InterPro"/>
</dbReference>
<dbReference type="GO" id="GO:0015833">
    <property type="term" value="P:peptide transport"/>
    <property type="evidence" value="ECO:0007669"/>
    <property type="project" value="TreeGrafter"/>
</dbReference>
<keyword evidence="3" id="KW-0813">Transport</keyword>
<dbReference type="GO" id="GO:0030288">
    <property type="term" value="C:outer membrane-bounded periplasmic space"/>
    <property type="evidence" value="ECO:0007669"/>
    <property type="project" value="TreeGrafter"/>
</dbReference>
<evidence type="ECO:0000313" key="7">
    <source>
        <dbReference type="EMBL" id="NDL63424.1"/>
    </source>
</evidence>
<protein>
    <submittedName>
        <fullName evidence="7">Oligopeptide ABC transporter substrate-binding protein OppA</fullName>
    </submittedName>
</protein>
<dbReference type="InterPro" id="IPR000914">
    <property type="entry name" value="SBP_5_dom"/>
</dbReference>
<gene>
    <name evidence="7" type="ORF">GRH90_11785</name>
</gene>
<evidence type="ECO:0000256" key="1">
    <source>
        <dbReference type="ARBA" id="ARBA00004196"/>
    </source>
</evidence>
<dbReference type="AlphaFoldDB" id="A0A845SKD5"/>
<comment type="similarity">
    <text evidence="2">Belongs to the bacterial solute-binding protein 5 family.</text>
</comment>
<dbReference type="Pfam" id="PF00496">
    <property type="entry name" value="SBP_bac_5"/>
    <property type="match status" value="1"/>
</dbReference>
<comment type="caution">
    <text evidence="7">The sequence shown here is derived from an EMBL/GenBank/DDBJ whole genome shotgun (WGS) entry which is preliminary data.</text>
</comment>
<reference evidence="7 8" key="1">
    <citation type="submission" date="2019-12" db="EMBL/GenBank/DDBJ databases">
        <authorList>
            <person name="Lee S.D."/>
        </authorList>
    </citation>
    <scope>NUCLEOTIDE SEQUENCE [LARGE SCALE GENOMIC DNA]</scope>
    <source>
        <strain evidence="7 8">SAP-6</strain>
    </source>
</reference>
<name>A0A845SKD5_9GAMM</name>
<comment type="subcellular location">
    <subcellularLocation>
        <location evidence="1">Cell envelope</location>
    </subcellularLocation>
</comment>
<dbReference type="FunFam" id="3.90.76.10:FF:000001">
    <property type="entry name" value="Oligopeptide ABC transporter substrate-binding protein"/>
    <property type="match status" value="1"/>
</dbReference>
<reference evidence="7 8" key="2">
    <citation type="submission" date="2020-02" db="EMBL/GenBank/DDBJ databases">
        <title>The new genus of Enterobacteriales.</title>
        <authorList>
            <person name="Kim I.S."/>
        </authorList>
    </citation>
    <scope>NUCLEOTIDE SEQUENCE [LARGE SCALE GENOMIC DNA]</scope>
    <source>
        <strain evidence="7 8">SAP-6</strain>
    </source>
</reference>
<dbReference type="SUPFAM" id="SSF53850">
    <property type="entry name" value="Periplasmic binding protein-like II"/>
    <property type="match status" value="1"/>
</dbReference>
<dbReference type="Proteomes" id="UP000461443">
    <property type="component" value="Unassembled WGS sequence"/>
</dbReference>
<dbReference type="GO" id="GO:1904680">
    <property type="term" value="F:peptide transmembrane transporter activity"/>
    <property type="evidence" value="ECO:0007669"/>
    <property type="project" value="TreeGrafter"/>
</dbReference>